<dbReference type="InterPro" id="IPR050316">
    <property type="entry name" value="Tyrosinase/Hemocyanin"/>
</dbReference>
<dbReference type="PANTHER" id="PTHR11474">
    <property type="entry name" value="TYROSINASE FAMILY MEMBER"/>
    <property type="match status" value="1"/>
</dbReference>
<accession>A0A0D6LYK8</accession>
<evidence type="ECO:0000259" key="2">
    <source>
        <dbReference type="PROSITE" id="PS00497"/>
    </source>
</evidence>
<dbReference type="Gene3D" id="1.10.1280.10">
    <property type="entry name" value="Di-copper center containing domain from catechol oxidase"/>
    <property type="match status" value="1"/>
</dbReference>
<dbReference type="AlphaFoldDB" id="A0A0D6LYK8"/>
<keyword evidence="1" id="KW-0479">Metal-binding</keyword>
<dbReference type="PRINTS" id="PR00092">
    <property type="entry name" value="TYROSINASE"/>
</dbReference>
<sequence length="589" mass="68586">MRTKKQLLRDAHMACIARSTQLMGYTCRDNFAIIETMKMFDDGRLIVIECPRQHAGVRFWPRFQGIPQMVVIHNYWTSRMWAIFYGDITALKAFVPASHRGISFPGTLTMNLAVLHALCMLIVGISAYKTVRTYTFNGKVYKEVYEQPWFRVSHRTHVPIPAPMVNESGFGQHDLPDDDVYVEHDWTDEEKKYLPCLDLLCVCPYYGGKVSGSKCVLPNGKLLQKAIRKEARQLSDSERFQIAIAFNKMKKAGLYDRIGFVHKYSGLHEGPGFFTWHREYLKRFELVFRRFLPPGSRLGLPYWDSTLESELPDPRESLFFSSLFVGAANSTGHIIDGPFSDWNIMEVGQTRPEIIDQFVNSRYFKGTRRLVRFVPNMENGEVLNNARIDVVLEQTKIQNVLAAALPLDTCPIIIRDDRLLSYSHDYVHFFVNGDMRETYSSTSEPIFFYHHPMVDYIWEMWRQRRQTREEREQQWLPPYPDCYPPTHFFNASLKELEPYTHRDAISNKYTDNMYEYSKRSTCSRANRDCGSKYLFCHKVDGNYQCMTKLRIGARCNGFEDTAICYEGRCLDGRCVRTDLDVGPDPKDFM</sequence>
<feature type="domain" description="Tyrosinase copper-binding" evidence="2">
    <location>
        <begin position="268"/>
        <end position="285"/>
    </location>
</feature>
<evidence type="ECO:0000256" key="1">
    <source>
        <dbReference type="ARBA" id="ARBA00022723"/>
    </source>
</evidence>
<dbReference type="GO" id="GO:0046872">
    <property type="term" value="F:metal ion binding"/>
    <property type="evidence" value="ECO:0007669"/>
    <property type="project" value="UniProtKB-KW"/>
</dbReference>
<dbReference type="Proteomes" id="UP000054495">
    <property type="component" value="Unassembled WGS sequence"/>
</dbReference>
<keyword evidence="4" id="KW-1185">Reference proteome</keyword>
<dbReference type="Pfam" id="PF00264">
    <property type="entry name" value="Tyrosinase"/>
    <property type="match status" value="1"/>
</dbReference>
<dbReference type="InterPro" id="IPR008922">
    <property type="entry name" value="Di-copper_centre_dom_sf"/>
</dbReference>
<name>A0A0D6LYK8_9BILA</name>
<gene>
    <name evidence="3" type="ORF">ANCCEY_05710</name>
</gene>
<dbReference type="PANTHER" id="PTHR11474:SF50">
    <property type="entry name" value="TYROSINASE COPPER-BINDING DOMAIN-CONTAINING PROTEIN"/>
    <property type="match status" value="1"/>
</dbReference>
<dbReference type="SUPFAM" id="SSF48056">
    <property type="entry name" value="Di-copper centre-containing domain"/>
    <property type="match status" value="1"/>
</dbReference>
<dbReference type="PROSITE" id="PS00497">
    <property type="entry name" value="TYROSINASE_1"/>
    <property type="match status" value="1"/>
</dbReference>
<dbReference type="InterPro" id="IPR002227">
    <property type="entry name" value="Tyrosinase_Cu-bd"/>
</dbReference>
<organism evidence="3 4">
    <name type="scientific">Ancylostoma ceylanicum</name>
    <dbReference type="NCBI Taxonomy" id="53326"/>
    <lineage>
        <taxon>Eukaryota</taxon>
        <taxon>Metazoa</taxon>
        <taxon>Ecdysozoa</taxon>
        <taxon>Nematoda</taxon>
        <taxon>Chromadorea</taxon>
        <taxon>Rhabditida</taxon>
        <taxon>Rhabditina</taxon>
        <taxon>Rhabditomorpha</taxon>
        <taxon>Strongyloidea</taxon>
        <taxon>Ancylostomatidae</taxon>
        <taxon>Ancylostomatinae</taxon>
        <taxon>Ancylostoma</taxon>
    </lineage>
</organism>
<evidence type="ECO:0000313" key="3">
    <source>
        <dbReference type="EMBL" id="EPB75196.1"/>
    </source>
</evidence>
<protein>
    <submittedName>
        <fullName evidence="3">Common central domain of tyrosinase</fullName>
    </submittedName>
</protein>
<proteinExistence type="predicted"/>
<evidence type="ECO:0000313" key="4">
    <source>
        <dbReference type="Proteomes" id="UP000054495"/>
    </source>
</evidence>
<dbReference type="GO" id="GO:0016491">
    <property type="term" value="F:oxidoreductase activity"/>
    <property type="evidence" value="ECO:0007669"/>
    <property type="project" value="InterPro"/>
</dbReference>
<dbReference type="EMBL" id="KE124911">
    <property type="protein sequence ID" value="EPB75196.1"/>
    <property type="molecule type" value="Genomic_DNA"/>
</dbReference>
<reference evidence="3 4" key="1">
    <citation type="submission" date="2013-05" db="EMBL/GenBank/DDBJ databases">
        <title>Draft genome of the parasitic nematode Anyclostoma ceylanicum.</title>
        <authorList>
            <person name="Mitreva M."/>
        </authorList>
    </citation>
    <scope>NUCLEOTIDE SEQUENCE [LARGE SCALE GENOMIC DNA]</scope>
</reference>